<dbReference type="Proteomes" id="UP000054537">
    <property type="component" value="Unassembled WGS sequence"/>
</dbReference>
<evidence type="ECO:0000313" key="3">
    <source>
        <dbReference type="Proteomes" id="UP000054537"/>
    </source>
</evidence>
<accession>A0A0A6WWF0</accession>
<keyword evidence="3" id="KW-1185">Reference proteome</keyword>
<dbReference type="AlphaFoldDB" id="A0A0A6WWF0"/>
<dbReference type="EMBL" id="JRTT01000141">
    <property type="protein sequence ID" value="KHD72017.1"/>
    <property type="molecule type" value="Genomic_DNA"/>
</dbReference>
<organism evidence="2 3">
    <name type="scientific">Actinoplanes utahensis</name>
    <dbReference type="NCBI Taxonomy" id="1869"/>
    <lineage>
        <taxon>Bacteria</taxon>
        <taxon>Bacillati</taxon>
        <taxon>Actinomycetota</taxon>
        <taxon>Actinomycetes</taxon>
        <taxon>Micromonosporales</taxon>
        <taxon>Micromonosporaceae</taxon>
        <taxon>Actinoplanes</taxon>
    </lineage>
</organism>
<gene>
    <name evidence="2" type="ORF">MB27_42670</name>
</gene>
<feature type="compositionally biased region" description="Polar residues" evidence="1">
    <location>
        <begin position="132"/>
        <end position="141"/>
    </location>
</feature>
<feature type="region of interest" description="Disordered" evidence="1">
    <location>
        <begin position="119"/>
        <end position="141"/>
    </location>
</feature>
<sequence>MRVVVWPVAALLLVGGLGWGGFALYRYETYGTEFTEADLTVEVDAGDRFSLAVLDRGGSVGDGWSAEAGPLLTAQGDRTRYDSLSAYVGEPPAGCCSGTTLFVFDAATAGKTQVTLTNRFQGGHDPSDPENRSVTWEITVR</sequence>
<evidence type="ECO:0000256" key="1">
    <source>
        <dbReference type="SAM" id="MobiDB-lite"/>
    </source>
</evidence>
<proteinExistence type="predicted"/>
<comment type="caution">
    <text evidence="2">The sequence shown here is derived from an EMBL/GenBank/DDBJ whole genome shotgun (WGS) entry which is preliminary data.</text>
</comment>
<name>A0A0A6WWF0_ACTUT</name>
<dbReference type="STRING" id="1869.MB27_42670"/>
<reference evidence="2 3" key="1">
    <citation type="submission" date="2014-10" db="EMBL/GenBank/DDBJ databases">
        <title>Draft genome sequence of Actinoplanes utahensis NRRL 12052.</title>
        <authorList>
            <person name="Velasco-Bucheli B."/>
            <person name="del Cerro C."/>
            <person name="Hormigo D."/>
            <person name="Garcia J.L."/>
            <person name="Acebal C."/>
            <person name="Arroyo M."/>
            <person name="de la Mata I."/>
        </authorList>
    </citation>
    <scope>NUCLEOTIDE SEQUENCE [LARGE SCALE GENOMIC DNA]</scope>
    <source>
        <strain evidence="2 3">NRRL 12052</strain>
    </source>
</reference>
<evidence type="ECO:0008006" key="4">
    <source>
        <dbReference type="Google" id="ProtNLM"/>
    </source>
</evidence>
<protein>
    <recommendedName>
        <fullName evidence="4">Proteinase inhibitor I42 chagasin domain-containing protein</fullName>
    </recommendedName>
</protein>
<evidence type="ECO:0000313" key="2">
    <source>
        <dbReference type="EMBL" id="KHD72017.1"/>
    </source>
</evidence>
<dbReference type="OrthoDB" id="3395100at2"/>
<dbReference type="RefSeq" id="WP_043533919.1">
    <property type="nucleotide sequence ID" value="NZ_BAABKU010000010.1"/>
</dbReference>